<comment type="caution">
    <text evidence="2">The sequence shown here is derived from an EMBL/GenBank/DDBJ whole genome shotgun (WGS) entry which is preliminary data.</text>
</comment>
<accession>A0ABR6N0J1</accession>
<proteinExistence type="predicted"/>
<reference evidence="2 3" key="1">
    <citation type="submission" date="2020-08" db="EMBL/GenBank/DDBJ databases">
        <title>Genomic Encyclopedia of Type Strains, Phase IV (KMG-IV): sequencing the most valuable type-strain genomes for metagenomic binning, comparative biology and taxonomic classification.</title>
        <authorList>
            <person name="Goeker M."/>
        </authorList>
    </citation>
    <scope>NUCLEOTIDE SEQUENCE [LARGE SCALE GENOMIC DNA]</scope>
    <source>
        <strain evidence="2 3">DSM 105434</strain>
    </source>
</reference>
<gene>
    <name evidence="2" type="ORF">HNQ10_004347</name>
</gene>
<evidence type="ECO:0000313" key="2">
    <source>
        <dbReference type="EMBL" id="MBB5297474.1"/>
    </source>
</evidence>
<protein>
    <recommendedName>
        <fullName evidence="4">Fibronectin type III domain-containing protein</fullName>
    </recommendedName>
</protein>
<evidence type="ECO:0008006" key="4">
    <source>
        <dbReference type="Google" id="ProtNLM"/>
    </source>
</evidence>
<evidence type="ECO:0000313" key="3">
    <source>
        <dbReference type="Proteomes" id="UP000536909"/>
    </source>
</evidence>
<dbReference type="EMBL" id="JACHFV010000028">
    <property type="protein sequence ID" value="MBB5297474.1"/>
    <property type="molecule type" value="Genomic_DNA"/>
</dbReference>
<sequence length="337" mass="35697">MSGTAAVQVTLGDDEKVDEVSVYARLRDSNEDGRLVGTVNTSPYIISWNTTSMPNGDDLEVYAVARRGGATGKSTPVPVRVQNATAPTLAYLVAYNLPSNITGQSLKEGAGLPGGIDPRAIRPPGGLKSASVPLSPLRPQATEGRQLGIEWAWNPVDGATGYRILMATKSIAGPYDVVRNQAASAGTVSVEKYSQFLTTSNVGDKVYGAVRSLTGSTGESALSNAGRAVFLDTQQVASPVDNQKVADGRPVLTWNTLPGAEGYLYFLCDRPCTTDGAKYVWTNYPNVTSSLSAVYPSNKAPLPAGTYSWWVAGVRFNNGKGTPVSLSYSEQRRLVVP</sequence>
<feature type="region of interest" description="Disordered" evidence="1">
    <location>
        <begin position="112"/>
        <end position="138"/>
    </location>
</feature>
<organism evidence="2 3">
    <name type="scientific">Deinococcus metallilatus</name>
    <dbReference type="NCBI Taxonomy" id="1211322"/>
    <lineage>
        <taxon>Bacteria</taxon>
        <taxon>Thermotogati</taxon>
        <taxon>Deinococcota</taxon>
        <taxon>Deinococci</taxon>
        <taxon>Deinococcales</taxon>
        <taxon>Deinococcaceae</taxon>
        <taxon>Deinococcus</taxon>
    </lineage>
</organism>
<dbReference type="InterPro" id="IPR013783">
    <property type="entry name" value="Ig-like_fold"/>
</dbReference>
<dbReference type="Proteomes" id="UP000536909">
    <property type="component" value="Unassembled WGS sequence"/>
</dbReference>
<evidence type="ECO:0000256" key="1">
    <source>
        <dbReference type="SAM" id="MobiDB-lite"/>
    </source>
</evidence>
<dbReference type="RefSeq" id="WP_244944471.1">
    <property type="nucleotide sequence ID" value="NZ_CP038510.1"/>
</dbReference>
<dbReference type="Gene3D" id="2.60.40.10">
    <property type="entry name" value="Immunoglobulins"/>
    <property type="match status" value="3"/>
</dbReference>
<keyword evidence="3" id="KW-1185">Reference proteome</keyword>
<name>A0ABR6N0J1_9DEIO</name>